<dbReference type="EMBL" id="RXOF01000002">
    <property type="protein sequence ID" value="RTQ52180.1"/>
    <property type="molecule type" value="Genomic_DNA"/>
</dbReference>
<keyword evidence="7" id="KW-0418">Kinase</keyword>
<feature type="region of interest" description="Disordered" evidence="11">
    <location>
        <begin position="436"/>
        <end position="457"/>
    </location>
</feature>
<evidence type="ECO:0000313" key="16">
    <source>
        <dbReference type="Proteomes" id="UP000282184"/>
    </source>
</evidence>
<dbReference type="PROSITE" id="PS50885">
    <property type="entry name" value="HAMP"/>
    <property type="match status" value="1"/>
</dbReference>
<dbReference type="RefSeq" id="WP_126691837.1">
    <property type="nucleotide sequence ID" value="NZ_RXOF01000002.1"/>
</dbReference>
<dbReference type="Gene3D" id="1.10.287.130">
    <property type="match status" value="1"/>
</dbReference>
<dbReference type="SUPFAM" id="SSF47384">
    <property type="entry name" value="Homodimeric domain of signal transducing histidine kinase"/>
    <property type="match status" value="1"/>
</dbReference>
<evidence type="ECO:0000313" key="15">
    <source>
        <dbReference type="EMBL" id="RTQ52180.1"/>
    </source>
</evidence>
<dbReference type="SUPFAM" id="SSF158472">
    <property type="entry name" value="HAMP domain-like"/>
    <property type="match status" value="1"/>
</dbReference>
<dbReference type="SMART" id="SM00304">
    <property type="entry name" value="HAMP"/>
    <property type="match status" value="1"/>
</dbReference>
<dbReference type="EC" id="2.7.13.3" evidence="3"/>
<dbReference type="Gene3D" id="3.30.565.10">
    <property type="entry name" value="Histidine kinase-like ATPase, C-terminal domain"/>
    <property type="match status" value="1"/>
</dbReference>
<feature type="domain" description="Histidine kinase" evidence="13">
    <location>
        <begin position="240"/>
        <end position="457"/>
    </location>
</feature>
<evidence type="ECO:0000256" key="12">
    <source>
        <dbReference type="SAM" id="Phobius"/>
    </source>
</evidence>
<dbReference type="InterPro" id="IPR036890">
    <property type="entry name" value="HATPase_C_sf"/>
</dbReference>
<evidence type="ECO:0000256" key="10">
    <source>
        <dbReference type="ARBA" id="ARBA00023136"/>
    </source>
</evidence>
<dbReference type="PANTHER" id="PTHR45436:SF15">
    <property type="entry name" value="SENSOR HISTIDINE KINASE CUSS"/>
    <property type="match status" value="1"/>
</dbReference>
<evidence type="ECO:0000256" key="3">
    <source>
        <dbReference type="ARBA" id="ARBA00012438"/>
    </source>
</evidence>
<dbReference type="PRINTS" id="PR00344">
    <property type="entry name" value="BCTRLSENSOR"/>
</dbReference>
<dbReference type="InterPro" id="IPR003661">
    <property type="entry name" value="HisK_dim/P_dom"/>
</dbReference>
<keyword evidence="8 12" id="KW-1133">Transmembrane helix</keyword>
<dbReference type="Pfam" id="PF00672">
    <property type="entry name" value="HAMP"/>
    <property type="match status" value="1"/>
</dbReference>
<dbReference type="CDD" id="cd06225">
    <property type="entry name" value="HAMP"/>
    <property type="match status" value="1"/>
</dbReference>
<evidence type="ECO:0000256" key="7">
    <source>
        <dbReference type="ARBA" id="ARBA00022777"/>
    </source>
</evidence>
<keyword evidence="4" id="KW-0597">Phosphoprotein</keyword>
<dbReference type="InterPro" id="IPR003660">
    <property type="entry name" value="HAMP_dom"/>
</dbReference>
<dbReference type="InterPro" id="IPR003594">
    <property type="entry name" value="HATPase_dom"/>
</dbReference>
<evidence type="ECO:0000256" key="8">
    <source>
        <dbReference type="ARBA" id="ARBA00022989"/>
    </source>
</evidence>
<dbReference type="CDD" id="cd00082">
    <property type="entry name" value="HisKA"/>
    <property type="match status" value="1"/>
</dbReference>
<evidence type="ECO:0000256" key="4">
    <source>
        <dbReference type="ARBA" id="ARBA00022553"/>
    </source>
</evidence>
<dbReference type="GO" id="GO:0000155">
    <property type="term" value="F:phosphorelay sensor kinase activity"/>
    <property type="evidence" value="ECO:0007669"/>
    <property type="project" value="InterPro"/>
</dbReference>
<dbReference type="Pfam" id="PF00512">
    <property type="entry name" value="HisKA"/>
    <property type="match status" value="1"/>
</dbReference>
<keyword evidence="6 12" id="KW-0812">Transmembrane</keyword>
<comment type="caution">
    <text evidence="15">The sequence shown here is derived from an EMBL/GenBank/DDBJ whole genome shotgun (WGS) entry which is preliminary data.</text>
</comment>
<evidence type="ECO:0000256" key="2">
    <source>
        <dbReference type="ARBA" id="ARBA00004141"/>
    </source>
</evidence>
<feature type="domain" description="HAMP" evidence="14">
    <location>
        <begin position="177"/>
        <end position="232"/>
    </location>
</feature>
<evidence type="ECO:0000256" key="9">
    <source>
        <dbReference type="ARBA" id="ARBA00023012"/>
    </source>
</evidence>
<gene>
    <name evidence="15" type="ORF">EJV47_03910</name>
</gene>
<evidence type="ECO:0000256" key="6">
    <source>
        <dbReference type="ARBA" id="ARBA00022692"/>
    </source>
</evidence>
<dbReference type="OrthoDB" id="594725at2"/>
<evidence type="ECO:0000256" key="11">
    <source>
        <dbReference type="SAM" id="MobiDB-lite"/>
    </source>
</evidence>
<proteinExistence type="predicted"/>
<dbReference type="InterPro" id="IPR050428">
    <property type="entry name" value="TCS_sensor_his_kinase"/>
</dbReference>
<dbReference type="Pfam" id="PF02518">
    <property type="entry name" value="HATPase_c"/>
    <property type="match status" value="1"/>
</dbReference>
<sequence>MTIRNRLTLLFVGLVGVILLGALSATLLIHADYTNEQFNDRLRDRADVTGYIFLERDEMRAAAFRDFQRRFMQTLPNEVLQVYDSKMQPRFIEEDERVQVSDELLARIVAQKEVFFTLGPRQAVGIFYRDNQGEFVIVAAAENASGKARTEYMTFSLVAVFVISLLLTYGAGRLFAGRALSPISAINDQVEGITARDLHLRLDEGQEEKPDEISRLARTFNRMLQRLEDSFEGQGTFVRNASHELRTPLTATIGELQVLLARERDAPAYREALGSVLAELQQFRLLVNNLLELAQNDTVELPQTEEVRLDELVWEVRDGLPAEQRRRVQVQLGQLPDDAEQLVVRGSRSLLLRAVSNLVENALKYSPDELSVELHLDYQAPHTLRLQVLDRGIGIADKDYARLFQPFFRGDNSRHVVGHGVGLPLARNIIGRHGGQLELRPRPGGGTAAEVRFERTS</sequence>
<reference evidence="15 16" key="1">
    <citation type="submission" date="2018-12" db="EMBL/GenBank/DDBJ databases">
        <title>Hymenobacter gummosus sp. nov., isolated from a spring.</title>
        <authorList>
            <person name="Nie L."/>
        </authorList>
    </citation>
    <scope>NUCLEOTIDE SEQUENCE [LARGE SCALE GENOMIC DNA]</scope>
    <source>
        <strain evidence="15 16">KCTC 52166</strain>
    </source>
</reference>
<keyword evidence="16" id="KW-1185">Reference proteome</keyword>
<evidence type="ECO:0000256" key="1">
    <source>
        <dbReference type="ARBA" id="ARBA00000085"/>
    </source>
</evidence>
<dbReference type="AlphaFoldDB" id="A0A431U6W4"/>
<keyword evidence="9" id="KW-0902">Two-component regulatory system</keyword>
<accession>A0A431U6W4</accession>
<dbReference type="InterPro" id="IPR004358">
    <property type="entry name" value="Sig_transdc_His_kin-like_C"/>
</dbReference>
<evidence type="ECO:0000259" key="13">
    <source>
        <dbReference type="PROSITE" id="PS50109"/>
    </source>
</evidence>
<dbReference type="InterPro" id="IPR005467">
    <property type="entry name" value="His_kinase_dom"/>
</dbReference>
<dbReference type="SUPFAM" id="SSF55874">
    <property type="entry name" value="ATPase domain of HSP90 chaperone/DNA topoisomerase II/histidine kinase"/>
    <property type="match status" value="1"/>
</dbReference>
<evidence type="ECO:0000256" key="5">
    <source>
        <dbReference type="ARBA" id="ARBA00022679"/>
    </source>
</evidence>
<comment type="subcellular location">
    <subcellularLocation>
        <location evidence="2">Membrane</location>
        <topology evidence="2">Multi-pass membrane protein</topology>
    </subcellularLocation>
</comment>
<dbReference type="SMART" id="SM00387">
    <property type="entry name" value="HATPase_c"/>
    <property type="match status" value="1"/>
</dbReference>
<feature type="transmembrane region" description="Helical" evidence="12">
    <location>
        <begin position="152"/>
        <end position="171"/>
    </location>
</feature>
<comment type="catalytic activity">
    <reaction evidence="1">
        <text>ATP + protein L-histidine = ADP + protein N-phospho-L-histidine.</text>
        <dbReference type="EC" id="2.7.13.3"/>
    </reaction>
</comment>
<dbReference type="InterPro" id="IPR036097">
    <property type="entry name" value="HisK_dim/P_sf"/>
</dbReference>
<dbReference type="PROSITE" id="PS50109">
    <property type="entry name" value="HIS_KIN"/>
    <property type="match status" value="1"/>
</dbReference>
<dbReference type="GO" id="GO:0005886">
    <property type="term" value="C:plasma membrane"/>
    <property type="evidence" value="ECO:0007669"/>
    <property type="project" value="TreeGrafter"/>
</dbReference>
<name>A0A431U6W4_9BACT</name>
<keyword evidence="10 12" id="KW-0472">Membrane</keyword>
<dbReference type="Gene3D" id="6.10.340.10">
    <property type="match status" value="1"/>
</dbReference>
<dbReference type="Proteomes" id="UP000282184">
    <property type="component" value="Unassembled WGS sequence"/>
</dbReference>
<dbReference type="SMART" id="SM00388">
    <property type="entry name" value="HisKA"/>
    <property type="match status" value="1"/>
</dbReference>
<keyword evidence="5" id="KW-0808">Transferase</keyword>
<evidence type="ECO:0000259" key="14">
    <source>
        <dbReference type="PROSITE" id="PS50885"/>
    </source>
</evidence>
<protein>
    <recommendedName>
        <fullName evidence="3">histidine kinase</fullName>
        <ecNumber evidence="3">2.7.13.3</ecNumber>
    </recommendedName>
</protein>
<dbReference type="PANTHER" id="PTHR45436">
    <property type="entry name" value="SENSOR HISTIDINE KINASE YKOH"/>
    <property type="match status" value="1"/>
</dbReference>
<organism evidence="15 16">
    <name type="scientific">Hymenobacter gummosus</name>
    <dbReference type="NCBI Taxonomy" id="1776032"/>
    <lineage>
        <taxon>Bacteria</taxon>
        <taxon>Pseudomonadati</taxon>
        <taxon>Bacteroidota</taxon>
        <taxon>Cytophagia</taxon>
        <taxon>Cytophagales</taxon>
        <taxon>Hymenobacteraceae</taxon>
        <taxon>Hymenobacter</taxon>
    </lineage>
</organism>